<proteinExistence type="predicted"/>
<dbReference type="WBParaSite" id="ES5_v2.g20434.t1">
    <property type="protein sequence ID" value="ES5_v2.g20434.t1"/>
    <property type="gene ID" value="ES5_v2.g20434"/>
</dbReference>
<dbReference type="Proteomes" id="UP000887579">
    <property type="component" value="Unplaced"/>
</dbReference>
<name>A0AC34FT96_9BILA</name>
<evidence type="ECO:0000313" key="1">
    <source>
        <dbReference type="Proteomes" id="UP000887579"/>
    </source>
</evidence>
<protein>
    <submittedName>
        <fullName evidence="2">C-CAP/cofactor C-like domain-containing protein</fullName>
    </submittedName>
</protein>
<evidence type="ECO:0000313" key="2">
    <source>
        <dbReference type="WBParaSite" id="ES5_v2.g20434.t1"/>
    </source>
</evidence>
<sequence length="260" mass="29243">MFAQSSSCFISTKLTRVQTVKEYYKGGCRKRCQFVATTTEEVYLQKFKRNTNRRMSQFVNLEAAAQLAANLNQSCCVINGVEGMIVVPTNANSLIIVNDCKGIVGTVEDNAKLQIDPHEYSRNMMSGGEPSESWTAASTSSSLLSVDGSLQRRLPDFDRPCFDIKKSKKEVHAHCSNKYCFRGFKINVFVKGEYSEAGPYHVRLESEMLQHGPMSWYRGDDCEEKCLAAAARAEKQESADLERELHPWRNPAPEVSDESQ</sequence>
<organism evidence="1 2">
    <name type="scientific">Panagrolaimus sp. ES5</name>
    <dbReference type="NCBI Taxonomy" id="591445"/>
    <lineage>
        <taxon>Eukaryota</taxon>
        <taxon>Metazoa</taxon>
        <taxon>Ecdysozoa</taxon>
        <taxon>Nematoda</taxon>
        <taxon>Chromadorea</taxon>
        <taxon>Rhabditida</taxon>
        <taxon>Tylenchina</taxon>
        <taxon>Panagrolaimomorpha</taxon>
        <taxon>Panagrolaimoidea</taxon>
        <taxon>Panagrolaimidae</taxon>
        <taxon>Panagrolaimus</taxon>
    </lineage>
</organism>
<reference evidence="2" key="1">
    <citation type="submission" date="2022-11" db="UniProtKB">
        <authorList>
            <consortium name="WormBaseParasite"/>
        </authorList>
    </citation>
    <scope>IDENTIFICATION</scope>
</reference>
<accession>A0AC34FT96</accession>